<evidence type="ECO:0000313" key="3">
    <source>
        <dbReference type="Proteomes" id="UP000001940"/>
    </source>
</evidence>
<dbReference type="AGR" id="WB:WBGene00015313"/>
<dbReference type="CTD" id="172175"/>
<dbReference type="OrthoDB" id="5827661at2759"/>
<accession>P91017</accession>
<feature type="compositionally biased region" description="Polar residues" evidence="1">
    <location>
        <begin position="178"/>
        <end position="253"/>
    </location>
</feature>
<dbReference type="GeneID" id="172175"/>
<dbReference type="WormBase" id="C01G8.6">
    <property type="protein sequence ID" value="CE07807"/>
    <property type="gene ID" value="WBGene00015313"/>
    <property type="gene designation" value="hpo-32"/>
</dbReference>
<dbReference type="InParanoid" id="P91017"/>
<dbReference type="PIR" id="T29264">
    <property type="entry name" value="T29264"/>
</dbReference>
<dbReference type="eggNOG" id="ENOG502T3DJ">
    <property type="taxonomic scope" value="Eukaryota"/>
</dbReference>
<dbReference type="UCSC" id="C01G8.6">
    <property type="organism name" value="c. elegans"/>
</dbReference>
<keyword evidence="5" id="KW-1267">Proteomics identification</keyword>
<feature type="region of interest" description="Disordered" evidence="1">
    <location>
        <begin position="118"/>
        <end position="145"/>
    </location>
</feature>
<dbReference type="KEGG" id="cel:CELE_C01G8.6"/>
<feature type="compositionally biased region" description="Polar residues" evidence="1">
    <location>
        <begin position="118"/>
        <end position="130"/>
    </location>
</feature>
<protein>
    <submittedName>
        <fullName evidence="2">Remorin_C domain-containing protein</fullName>
    </submittedName>
</protein>
<evidence type="ECO:0000313" key="4">
    <source>
        <dbReference type="WormBase" id="C01G8.6"/>
    </source>
</evidence>
<dbReference type="RefSeq" id="NP_491561.1">
    <property type="nucleotide sequence ID" value="NM_059160.7"/>
</dbReference>
<dbReference type="Bgee" id="WBGene00015313">
    <property type="expression patterns" value="Expressed in germ line (C elegans) and 4 other cell types or tissues"/>
</dbReference>
<sequence length="344" mass="36848">MAESSVTFTISTDGGGKINVIYDGSHKTNATDSSVNSESVTPCESLDTTKESEMLKAGLRRRAPSISTESSVTFSSISDFEDLNLRCSTPLVCDDDTNSNSDASFASCVSEVSEMSIKTTSSQETVTSASGLKESKPMEKMEEKREVRMKSYEQVNKERYGGWTEVVNWRAAKKPQSVAPSQSSTKKTLSNNGTTTDHGITSASRRTPNSTHVASKPQLNTRATSVQGSAPSSGSKSRIPSLANRQVYNNSPQLFHPFPPSRCNSSNGSYASTVTASPSVASYSPNPSQPPPPVAVAKLNMKMTITTDSNGKMSVHFSNSNSSESWSINGLLGNSDKINVSKMF</sequence>
<dbReference type="EMBL" id="BX284601">
    <property type="protein sequence ID" value="CCD62464.1"/>
    <property type="molecule type" value="Genomic_DNA"/>
</dbReference>
<dbReference type="Proteomes" id="UP000001940">
    <property type="component" value="Chromosome I"/>
</dbReference>
<dbReference type="SMR" id="P91017"/>
<dbReference type="PaxDb" id="6239-C01G8.6"/>
<organism evidence="2 3">
    <name type="scientific">Caenorhabditis elegans</name>
    <dbReference type="NCBI Taxonomy" id="6239"/>
    <lineage>
        <taxon>Eukaryota</taxon>
        <taxon>Metazoa</taxon>
        <taxon>Ecdysozoa</taxon>
        <taxon>Nematoda</taxon>
        <taxon>Chromadorea</taxon>
        <taxon>Rhabditida</taxon>
        <taxon>Rhabditina</taxon>
        <taxon>Rhabditomorpha</taxon>
        <taxon>Rhabditoidea</taxon>
        <taxon>Rhabditidae</taxon>
        <taxon>Peloderinae</taxon>
        <taxon>Caenorhabditis</taxon>
    </lineage>
</organism>
<keyword evidence="3" id="KW-1185">Reference proteome</keyword>
<evidence type="ECO:0000256" key="1">
    <source>
        <dbReference type="SAM" id="MobiDB-lite"/>
    </source>
</evidence>
<dbReference type="AlphaFoldDB" id="P91017"/>
<feature type="compositionally biased region" description="Polar residues" evidence="1">
    <location>
        <begin position="27"/>
        <end position="42"/>
    </location>
</feature>
<evidence type="ECO:0000313" key="2">
    <source>
        <dbReference type="EMBL" id="CCD62464.1"/>
    </source>
</evidence>
<proteinExistence type="evidence at protein level"/>
<reference evidence="2 3" key="1">
    <citation type="journal article" date="1998" name="Science">
        <title>Genome sequence of the nematode C. elegans: a platform for investigating biology.</title>
        <authorList>
            <consortium name="The C. elegans sequencing consortium"/>
            <person name="Sulson J.E."/>
            <person name="Waterston R."/>
        </authorList>
    </citation>
    <scope>NUCLEOTIDE SEQUENCE [LARGE SCALE GENOMIC DNA]</scope>
    <source>
        <strain evidence="2 3">Bristol N2</strain>
    </source>
</reference>
<dbReference type="FunCoup" id="P91017">
    <property type="interactions" value="306"/>
</dbReference>
<name>P91017_CAEEL</name>
<feature type="compositionally biased region" description="Basic and acidic residues" evidence="1">
    <location>
        <begin position="133"/>
        <end position="145"/>
    </location>
</feature>
<dbReference type="STRING" id="6239.C01G8.6.1"/>
<feature type="region of interest" description="Disordered" evidence="1">
    <location>
        <begin position="173"/>
        <end position="272"/>
    </location>
</feature>
<gene>
    <name evidence="2 4" type="primary">hpo-32</name>
    <name evidence="4" type="ORF">C01G8.6</name>
    <name evidence="2" type="ORF">CELE_C01G8.6</name>
</gene>
<dbReference type="OMA" id="INFSNEC"/>
<dbReference type="HOGENOM" id="CLU_886314_0_0_1"/>
<feature type="region of interest" description="Disordered" evidence="1">
    <location>
        <begin position="27"/>
        <end position="71"/>
    </location>
</feature>
<evidence type="ECO:0007829" key="5">
    <source>
        <dbReference type="PeptideAtlas" id="P91017"/>
    </source>
</evidence>
<dbReference type="PeptideAtlas" id="P91017"/>
<dbReference type="IntAct" id="P91017">
    <property type="interactions" value="1"/>
</dbReference>